<keyword evidence="3" id="KW-0010">Activator</keyword>
<dbReference type="EMBL" id="JXKG01000005">
    <property type="protein sequence ID" value="OJG15768.1"/>
    <property type="molecule type" value="Genomic_DNA"/>
</dbReference>
<keyword evidence="4" id="KW-0804">Transcription</keyword>
<evidence type="ECO:0000313" key="7">
    <source>
        <dbReference type="Proteomes" id="UP000182835"/>
    </source>
</evidence>
<evidence type="ECO:0000259" key="5">
    <source>
        <dbReference type="PROSITE" id="PS51372"/>
    </source>
</evidence>
<evidence type="ECO:0000313" key="6">
    <source>
        <dbReference type="EMBL" id="OJG15768.1"/>
    </source>
</evidence>
<accession>A0A1L8R7P7</accession>
<keyword evidence="1" id="KW-0677">Repeat</keyword>
<keyword evidence="2" id="KW-0805">Transcription regulation</keyword>
<dbReference type="Proteomes" id="UP000182835">
    <property type="component" value="Unassembled WGS sequence"/>
</dbReference>
<dbReference type="RefSeq" id="WP_084035459.1">
    <property type="nucleotide sequence ID" value="NZ_JBHSHO010000045.1"/>
</dbReference>
<organism evidence="6 7">
    <name type="scientific">Enterococcus canintestini</name>
    <dbReference type="NCBI Taxonomy" id="317010"/>
    <lineage>
        <taxon>Bacteria</taxon>
        <taxon>Bacillati</taxon>
        <taxon>Bacillota</taxon>
        <taxon>Bacilli</taxon>
        <taxon>Lactobacillales</taxon>
        <taxon>Enterococcaceae</taxon>
        <taxon>Enterococcus</taxon>
    </lineage>
</organism>
<dbReference type="InterPro" id="IPR007737">
    <property type="entry name" value="Mga_HTH"/>
</dbReference>
<dbReference type="Gene3D" id="1.10.1790.10">
    <property type="entry name" value="PRD domain"/>
    <property type="match status" value="1"/>
</dbReference>
<comment type="caution">
    <text evidence="6">The sequence shown here is derived from an EMBL/GenBank/DDBJ whole genome shotgun (WGS) entry which is preliminary data.</text>
</comment>
<dbReference type="STRING" id="317010.RU96_GL002073"/>
<gene>
    <name evidence="6" type="ORF">RU96_GL002073</name>
</gene>
<evidence type="ECO:0000256" key="2">
    <source>
        <dbReference type="ARBA" id="ARBA00023015"/>
    </source>
</evidence>
<feature type="domain" description="PRD" evidence="5">
    <location>
        <begin position="172"/>
        <end position="279"/>
    </location>
</feature>
<proteinExistence type="predicted"/>
<dbReference type="SUPFAM" id="SSF63520">
    <property type="entry name" value="PTS-regulatory domain, PRD"/>
    <property type="match status" value="1"/>
</dbReference>
<dbReference type="AlphaFoldDB" id="A0A1L8R7P7"/>
<evidence type="ECO:0000256" key="4">
    <source>
        <dbReference type="ARBA" id="ARBA00023163"/>
    </source>
</evidence>
<dbReference type="InterPro" id="IPR050661">
    <property type="entry name" value="BglG_antiterminators"/>
</dbReference>
<sequence>MMDIYSLLDKNDQVELKIFNELLKGDMHHEIAVIRKNLGLTRPRFNDRLEGLRQRLMAISEQITLDKVNGEEVVLRLPLYFNTSDVYFIYLKESINYQILYRLYERGKLDLFTVIEELFLSESAYYRRIREINEVLIEFDLKIVNGILKGDELQIRYFFFNLFWYFFPLTIVVENNTDPTIKNLITIIENQTELKFSFFDYQKLFLWLKITLKRINHPEKQPSSVVEYHLMVLRERESYRQTKNIYFRFLARLALPFQDEEVLYVYLFLLSQFILPIKADFFADVFTVVSPKVKPVLTEMEDYLYSIFNRAALDEEVKEKVRYTLINIIYTEIFFTGFSVYFDEEKLQDVGQEIVSLPFDEYVDKLYELLQNIYRHVKKQRRILKQAEMKKNQALIFRLLCLLSYVDKISTPRFLIGFDYYGDDLLKELSYEVSVDLLKQDPLIIAEPYNATTDYDLVLTNSDVNKQNYLAPTYVFSEVLTPKEVRYLRKIIKKMHLKKVQTVRS</sequence>
<name>A0A1L8R7P7_9ENTE</name>
<protein>
    <recommendedName>
        <fullName evidence="5">PRD domain-containing protein</fullName>
    </recommendedName>
</protein>
<dbReference type="InterPro" id="IPR036388">
    <property type="entry name" value="WH-like_DNA-bd_sf"/>
</dbReference>
<evidence type="ECO:0000256" key="1">
    <source>
        <dbReference type="ARBA" id="ARBA00022737"/>
    </source>
</evidence>
<dbReference type="PANTHER" id="PTHR30185:SF18">
    <property type="entry name" value="TRANSCRIPTIONAL REGULATOR MTLR"/>
    <property type="match status" value="1"/>
</dbReference>
<dbReference type="InterPro" id="IPR011608">
    <property type="entry name" value="PRD"/>
</dbReference>
<reference evidence="6 7" key="1">
    <citation type="submission" date="2014-12" db="EMBL/GenBank/DDBJ databases">
        <title>Draft genome sequences of 29 type strains of Enterococci.</title>
        <authorList>
            <person name="Zhong Z."/>
            <person name="Sun Z."/>
            <person name="Liu W."/>
            <person name="Zhang W."/>
            <person name="Zhang H."/>
        </authorList>
    </citation>
    <scope>NUCLEOTIDE SEQUENCE [LARGE SCALE GENOMIC DNA]</scope>
    <source>
        <strain evidence="6 7">DSM 21207</strain>
    </source>
</reference>
<dbReference type="PANTHER" id="PTHR30185">
    <property type="entry name" value="CRYPTIC BETA-GLUCOSIDE BGL OPERON ANTITERMINATOR"/>
    <property type="match status" value="1"/>
</dbReference>
<dbReference type="Gene3D" id="1.10.10.10">
    <property type="entry name" value="Winged helix-like DNA-binding domain superfamily/Winged helix DNA-binding domain"/>
    <property type="match status" value="1"/>
</dbReference>
<evidence type="ECO:0000256" key="3">
    <source>
        <dbReference type="ARBA" id="ARBA00023159"/>
    </source>
</evidence>
<dbReference type="InterPro" id="IPR036634">
    <property type="entry name" value="PRD_sf"/>
</dbReference>
<dbReference type="Pfam" id="PF05043">
    <property type="entry name" value="Mga"/>
    <property type="match status" value="1"/>
</dbReference>
<dbReference type="GO" id="GO:0006355">
    <property type="term" value="P:regulation of DNA-templated transcription"/>
    <property type="evidence" value="ECO:0007669"/>
    <property type="project" value="InterPro"/>
</dbReference>
<dbReference type="PROSITE" id="PS51372">
    <property type="entry name" value="PRD_2"/>
    <property type="match status" value="1"/>
</dbReference>